<sequence length="83" mass="9259">MCYLAWRFESANIRLFNVTGKKLPGDLNGANIRSFNVTGEKIAARFECINIRSFNVTGKELPGGLNASILDHSMLLARNCREI</sequence>
<accession>A0A6C0C9B8</accession>
<name>A0A6C0C9B8_9ZZZZ</name>
<proteinExistence type="predicted"/>
<protein>
    <recommendedName>
        <fullName evidence="2">Pentapeptide repeat-containing protein</fullName>
    </recommendedName>
</protein>
<organism evidence="1">
    <name type="scientific">viral metagenome</name>
    <dbReference type="NCBI Taxonomy" id="1070528"/>
    <lineage>
        <taxon>unclassified sequences</taxon>
        <taxon>metagenomes</taxon>
        <taxon>organismal metagenomes</taxon>
    </lineage>
</organism>
<dbReference type="EMBL" id="MN739365">
    <property type="protein sequence ID" value="QHT01168.1"/>
    <property type="molecule type" value="Genomic_DNA"/>
</dbReference>
<dbReference type="AlphaFoldDB" id="A0A6C0C9B8"/>
<evidence type="ECO:0000313" key="1">
    <source>
        <dbReference type="EMBL" id="QHT01168.1"/>
    </source>
</evidence>
<evidence type="ECO:0008006" key="2">
    <source>
        <dbReference type="Google" id="ProtNLM"/>
    </source>
</evidence>
<reference evidence="1" key="1">
    <citation type="journal article" date="2020" name="Nature">
        <title>Giant virus diversity and host interactions through global metagenomics.</title>
        <authorList>
            <person name="Schulz F."/>
            <person name="Roux S."/>
            <person name="Paez-Espino D."/>
            <person name="Jungbluth S."/>
            <person name="Walsh D.A."/>
            <person name="Denef V.J."/>
            <person name="McMahon K.D."/>
            <person name="Konstantinidis K.T."/>
            <person name="Eloe-Fadrosh E.A."/>
            <person name="Kyrpides N.C."/>
            <person name="Woyke T."/>
        </authorList>
    </citation>
    <scope>NUCLEOTIDE SEQUENCE</scope>
    <source>
        <strain evidence="1">GVMAG-M-3300020192-26</strain>
    </source>
</reference>